<proteinExistence type="predicted"/>
<dbReference type="EMBL" id="JAWDGP010006980">
    <property type="protein sequence ID" value="KAK3732073.1"/>
    <property type="molecule type" value="Genomic_DNA"/>
</dbReference>
<protein>
    <submittedName>
        <fullName evidence="1">Uncharacterized protein</fullName>
    </submittedName>
</protein>
<keyword evidence="2" id="KW-1185">Reference proteome</keyword>
<dbReference type="AlphaFoldDB" id="A0AAE1CS94"/>
<name>A0AAE1CS94_9GAST</name>
<evidence type="ECO:0000313" key="1">
    <source>
        <dbReference type="EMBL" id="KAK3732073.1"/>
    </source>
</evidence>
<comment type="caution">
    <text evidence="1">The sequence shown here is derived from an EMBL/GenBank/DDBJ whole genome shotgun (WGS) entry which is preliminary data.</text>
</comment>
<evidence type="ECO:0000313" key="2">
    <source>
        <dbReference type="Proteomes" id="UP001283361"/>
    </source>
</evidence>
<dbReference type="Proteomes" id="UP001283361">
    <property type="component" value="Unassembled WGS sequence"/>
</dbReference>
<organism evidence="1 2">
    <name type="scientific">Elysia crispata</name>
    <name type="common">lettuce slug</name>
    <dbReference type="NCBI Taxonomy" id="231223"/>
    <lineage>
        <taxon>Eukaryota</taxon>
        <taxon>Metazoa</taxon>
        <taxon>Spiralia</taxon>
        <taxon>Lophotrochozoa</taxon>
        <taxon>Mollusca</taxon>
        <taxon>Gastropoda</taxon>
        <taxon>Heterobranchia</taxon>
        <taxon>Euthyneura</taxon>
        <taxon>Panpulmonata</taxon>
        <taxon>Sacoglossa</taxon>
        <taxon>Placobranchoidea</taxon>
        <taxon>Plakobranchidae</taxon>
        <taxon>Elysia</taxon>
    </lineage>
</organism>
<reference evidence="1" key="1">
    <citation type="journal article" date="2023" name="G3 (Bethesda)">
        <title>A reference genome for the long-term kleptoplast-retaining sea slug Elysia crispata morphotype clarki.</title>
        <authorList>
            <person name="Eastman K.E."/>
            <person name="Pendleton A.L."/>
            <person name="Shaikh M.A."/>
            <person name="Suttiyut T."/>
            <person name="Ogas R."/>
            <person name="Tomko P."/>
            <person name="Gavelis G."/>
            <person name="Widhalm J.R."/>
            <person name="Wisecaver J.H."/>
        </authorList>
    </citation>
    <scope>NUCLEOTIDE SEQUENCE</scope>
    <source>
        <strain evidence="1">ECLA1</strain>
    </source>
</reference>
<gene>
    <name evidence="1" type="ORF">RRG08_026458</name>
</gene>
<accession>A0AAE1CS94</accession>
<sequence>MLTRRCQIYQKILDAEMSDIPETSRCGDVRYTRNLSMQRCQKYQKLLASEMSDIPETSRCGDVYSLSNRSLGRSGAGYKHGNVATALSMHSA</sequence>